<accession>A0A6A5U7E5</accession>
<feature type="chain" id="PRO_5025491869" evidence="1">
    <location>
        <begin position="27"/>
        <end position="119"/>
    </location>
</feature>
<evidence type="ECO:0000313" key="2">
    <source>
        <dbReference type="EMBL" id="KAF1959792.1"/>
    </source>
</evidence>
<sequence length="119" mass="12085">MLFSIKNTAFTLIFLSSLAASSPAPAANLIAEADAGTTPLEKRGVWDAILYSGPNCNTGKATKLHGDGGGCHPGGQSINVQLNGGCKWKTFSGPNCAGSTKSLSGGCNKVTFGSFQVSC</sequence>
<evidence type="ECO:0000313" key="3">
    <source>
        <dbReference type="Proteomes" id="UP000800035"/>
    </source>
</evidence>
<name>A0A6A5U7E5_9PLEO</name>
<organism evidence="2 3">
    <name type="scientific">Byssothecium circinans</name>
    <dbReference type="NCBI Taxonomy" id="147558"/>
    <lineage>
        <taxon>Eukaryota</taxon>
        <taxon>Fungi</taxon>
        <taxon>Dikarya</taxon>
        <taxon>Ascomycota</taxon>
        <taxon>Pezizomycotina</taxon>
        <taxon>Dothideomycetes</taxon>
        <taxon>Pleosporomycetidae</taxon>
        <taxon>Pleosporales</taxon>
        <taxon>Massarineae</taxon>
        <taxon>Massarinaceae</taxon>
        <taxon>Byssothecium</taxon>
    </lineage>
</organism>
<reference evidence="2" key="1">
    <citation type="journal article" date="2020" name="Stud. Mycol.">
        <title>101 Dothideomycetes genomes: a test case for predicting lifestyles and emergence of pathogens.</title>
        <authorList>
            <person name="Haridas S."/>
            <person name="Albert R."/>
            <person name="Binder M."/>
            <person name="Bloem J."/>
            <person name="Labutti K."/>
            <person name="Salamov A."/>
            <person name="Andreopoulos B."/>
            <person name="Baker S."/>
            <person name="Barry K."/>
            <person name="Bills G."/>
            <person name="Bluhm B."/>
            <person name="Cannon C."/>
            <person name="Castanera R."/>
            <person name="Culley D."/>
            <person name="Daum C."/>
            <person name="Ezra D."/>
            <person name="Gonzalez J."/>
            <person name="Henrissat B."/>
            <person name="Kuo A."/>
            <person name="Liang C."/>
            <person name="Lipzen A."/>
            <person name="Lutzoni F."/>
            <person name="Magnuson J."/>
            <person name="Mondo S."/>
            <person name="Nolan M."/>
            <person name="Ohm R."/>
            <person name="Pangilinan J."/>
            <person name="Park H.-J."/>
            <person name="Ramirez L."/>
            <person name="Alfaro M."/>
            <person name="Sun H."/>
            <person name="Tritt A."/>
            <person name="Yoshinaga Y."/>
            <person name="Zwiers L.-H."/>
            <person name="Turgeon B."/>
            <person name="Goodwin S."/>
            <person name="Spatafora J."/>
            <person name="Crous P."/>
            <person name="Grigoriev I."/>
        </authorList>
    </citation>
    <scope>NUCLEOTIDE SEQUENCE</scope>
    <source>
        <strain evidence="2">CBS 675.92</strain>
    </source>
</reference>
<keyword evidence="1" id="KW-0732">Signal</keyword>
<gene>
    <name evidence="2" type="ORF">CC80DRAFT_545226</name>
</gene>
<evidence type="ECO:0000256" key="1">
    <source>
        <dbReference type="SAM" id="SignalP"/>
    </source>
</evidence>
<keyword evidence="3" id="KW-1185">Reference proteome</keyword>
<dbReference type="AlphaFoldDB" id="A0A6A5U7E5"/>
<feature type="signal peptide" evidence="1">
    <location>
        <begin position="1"/>
        <end position="26"/>
    </location>
</feature>
<dbReference type="OrthoDB" id="4817121at2759"/>
<dbReference type="Proteomes" id="UP000800035">
    <property type="component" value="Unassembled WGS sequence"/>
</dbReference>
<proteinExistence type="predicted"/>
<protein>
    <submittedName>
        <fullName evidence="2">Uncharacterized protein</fullName>
    </submittedName>
</protein>
<dbReference type="EMBL" id="ML976984">
    <property type="protein sequence ID" value="KAF1959792.1"/>
    <property type="molecule type" value="Genomic_DNA"/>
</dbReference>